<evidence type="ECO:0000313" key="1">
    <source>
        <dbReference type="EMBL" id="CAI9920939.1"/>
    </source>
</evidence>
<dbReference type="AlphaFoldDB" id="A0AA86NKT9"/>
<evidence type="ECO:0000313" key="2">
    <source>
        <dbReference type="EMBL" id="CAL6078637.1"/>
    </source>
</evidence>
<dbReference type="EMBL" id="CAXDID020000335">
    <property type="protein sequence ID" value="CAL6078637.1"/>
    <property type="molecule type" value="Genomic_DNA"/>
</dbReference>
<reference evidence="1" key="1">
    <citation type="submission" date="2023-06" db="EMBL/GenBank/DDBJ databases">
        <authorList>
            <person name="Kurt Z."/>
        </authorList>
    </citation>
    <scope>NUCLEOTIDE SEQUENCE</scope>
</reference>
<reference evidence="2 3" key="2">
    <citation type="submission" date="2024-07" db="EMBL/GenBank/DDBJ databases">
        <authorList>
            <person name="Akdeniz Z."/>
        </authorList>
    </citation>
    <scope>NUCLEOTIDE SEQUENCE [LARGE SCALE GENOMIC DNA]</scope>
</reference>
<protein>
    <submittedName>
        <fullName evidence="2">Hypothetical_protein</fullName>
    </submittedName>
</protein>
<organism evidence="1">
    <name type="scientific">Hexamita inflata</name>
    <dbReference type="NCBI Taxonomy" id="28002"/>
    <lineage>
        <taxon>Eukaryota</taxon>
        <taxon>Metamonada</taxon>
        <taxon>Diplomonadida</taxon>
        <taxon>Hexamitidae</taxon>
        <taxon>Hexamitinae</taxon>
        <taxon>Hexamita</taxon>
    </lineage>
</organism>
<evidence type="ECO:0000313" key="3">
    <source>
        <dbReference type="Proteomes" id="UP001642409"/>
    </source>
</evidence>
<sequence>MILILISFSCYTGENSQSNCNIQSRIYRDNIYLELSSDCSQEYTNSEVNITFIVDILSFNKIVKIQPDITELIFTCEDTEATLISQCQQQLKDITNNTKGQLLINANDLSGIYSKYSVLVNVDNL</sequence>
<dbReference type="EMBL" id="CATOUU010000205">
    <property type="protein sequence ID" value="CAI9920939.1"/>
    <property type="molecule type" value="Genomic_DNA"/>
</dbReference>
<accession>A0AA86NKT9</accession>
<comment type="caution">
    <text evidence="1">The sequence shown here is derived from an EMBL/GenBank/DDBJ whole genome shotgun (WGS) entry which is preliminary data.</text>
</comment>
<proteinExistence type="predicted"/>
<keyword evidence="3" id="KW-1185">Reference proteome</keyword>
<dbReference type="Proteomes" id="UP001642409">
    <property type="component" value="Unassembled WGS sequence"/>
</dbReference>
<name>A0AA86NKT9_9EUKA</name>
<gene>
    <name evidence="2" type="ORF">HINF_LOCUS59000</name>
    <name evidence="1" type="ORF">HINF_LOCUS8584</name>
</gene>